<organism evidence="1 2">
    <name type="scientific">Tautonia plasticadhaerens</name>
    <dbReference type="NCBI Taxonomy" id="2527974"/>
    <lineage>
        <taxon>Bacteria</taxon>
        <taxon>Pseudomonadati</taxon>
        <taxon>Planctomycetota</taxon>
        <taxon>Planctomycetia</taxon>
        <taxon>Isosphaerales</taxon>
        <taxon>Isosphaeraceae</taxon>
        <taxon>Tautonia</taxon>
    </lineage>
</organism>
<evidence type="ECO:0008006" key="3">
    <source>
        <dbReference type="Google" id="ProtNLM"/>
    </source>
</evidence>
<accession>A0A518H9M7</accession>
<dbReference type="Gene3D" id="3.40.50.620">
    <property type="entry name" value="HUPs"/>
    <property type="match status" value="1"/>
</dbReference>
<proteinExistence type="predicted"/>
<dbReference type="RefSeq" id="WP_145275501.1">
    <property type="nucleotide sequence ID" value="NZ_CP036426.1"/>
</dbReference>
<sequence length="261" mass="29043">MASPDGELDDRIDYAIFADTQEEPEPVYDHLRWLQSLGGPPILVDTAGRLGDDLIGGTNSMGQRFASIPAFTSATPGQTGGMLRRQCTAEYKINVVERVIRRQVVGLKYRQRMPKGVKVVQYFGLSHDEPRRVSKVRNRFVGHPWAEGRFPLFDLEITHSDCAAYLKGKAIPHEVPRSACVFCPYRSNAEWRHLRDTDPAGWARAVEVDEALRRPGTVANRNLEQSIYLHRSCLPLAQADLGGRDVTGGVAHSECEGMCGL</sequence>
<evidence type="ECO:0000313" key="2">
    <source>
        <dbReference type="Proteomes" id="UP000317835"/>
    </source>
</evidence>
<keyword evidence="2" id="KW-1185">Reference proteome</keyword>
<dbReference type="EMBL" id="CP036426">
    <property type="protein sequence ID" value="QDV37558.1"/>
    <property type="molecule type" value="Genomic_DNA"/>
</dbReference>
<dbReference type="KEGG" id="tpla:ElP_54980"/>
<protein>
    <recommendedName>
        <fullName evidence="3">Phosphoadenosine phosphosulfate reductase family protein</fullName>
    </recommendedName>
</protein>
<dbReference type="AlphaFoldDB" id="A0A518H9M7"/>
<dbReference type="Proteomes" id="UP000317835">
    <property type="component" value="Chromosome"/>
</dbReference>
<dbReference type="InterPro" id="IPR014729">
    <property type="entry name" value="Rossmann-like_a/b/a_fold"/>
</dbReference>
<name>A0A518H9M7_9BACT</name>
<dbReference type="OrthoDB" id="9774475at2"/>
<evidence type="ECO:0000313" key="1">
    <source>
        <dbReference type="EMBL" id="QDV37558.1"/>
    </source>
</evidence>
<reference evidence="1 2" key="1">
    <citation type="submission" date="2019-02" db="EMBL/GenBank/DDBJ databases">
        <title>Deep-cultivation of Planctomycetes and their phenomic and genomic characterization uncovers novel biology.</title>
        <authorList>
            <person name="Wiegand S."/>
            <person name="Jogler M."/>
            <person name="Boedeker C."/>
            <person name="Pinto D."/>
            <person name="Vollmers J."/>
            <person name="Rivas-Marin E."/>
            <person name="Kohn T."/>
            <person name="Peeters S.H."/>
            <person name="Heuer A."/>
            <person name="Rast P."/>
            <person name="Oberbeckmann S."/>
            <person name="Bunk B."/>
            <person name="Jeske O."/>
            <person name="Meyerdierks A."/>
            <person name="Storesund J.E."/>
            <person name="Kallscheuer N."/>
            <person name="Luecker S."/>
            <person name="Lage O.M."/>
            <person name="Pohl T."/>
            <person name="Merkel B.J."/>
            <person name="Hornburger P."/>
            <person name="Mueller R.-W."/>
            <person name="Bruemmer F."/>
            <person name="Labrenz M."/>
            <person name="Spormann A.M."/>
            <person name="Op den Camp H."/>
            <person name="Overmann J."/>
            <person name="Amann R."/>
            <person name="Jetten M.S.M."/>
            <person name="Mascher T."/>
            <person name="Medema M.H."/>
            <person name="Devos D.P."/>
            <person name="Kaster A.-K."/>
            <person name="Ovreas L."/>
            <person name="Rohde M."/>
            <person name="Galperin M.Y."/>
            <person name="Jogler C."/>
        </authorList>
    </citation>
    <scope>NUCLEOTIDE SEQUENCE [LARGE SCALE GENOMIC DNA]</scope>
    <source>
        <strain evidence="1 2">ElP</strain>
    </source>
</reference>
<gene>
    <name evidence="1" type="ORF">ElP_54980</name>
</gene>